<protein>
    <recommendedName>
        <fullName evidence="5 10">Inositol-pentakisphosphate 2-kinase</fullName>
        <ecNumber evidence="4 10">2.7.1.158</ecNumber>
    </recommendedName>
</protein>
<keyword evidence="6 10" id="KW-0808">Transferase</keyword>
<dbReference type="Gene3D" id="3.30.200.110">
    <property type="entry name" value="Inositol-pentakisphosphate 2-kinase, N-lobe"/>
    <property type="match status" value="1"/>
</dbReference>
<keyword evidence="9 10" id="KW-0067">ATP-binding</keyword>
<comment type="domain">
    <text evidence="10">The EXKPK motif is conserved in inositol-pentakisphosphate 2-kinases of both family 1 and 2.</text>
</comment>
<evidence type="ECO:0000256" key="5">
    <source>
        <dbReference type="ARBA" id="ARBA00014846"/>
    </source>
</evidence>
<comment type="function">
    <text evidence="2">Has kinase activity and phosphorylates inositol-1,3,4,5,6-pentakisphosphate (Ins(1,3,4,5,6)P5) to produce 1,2,3,4,5,6-hexakisphosphate (InsP6), also known as phytate.</text>
</comment>
<dbReference type="GO" id="GO:0032958">
    <property type="term" value="P:inositol phosphate biosynthetic process"/>
    <property type="evidence" value="ECO:0007669"/>
    <property type="project" value="TreeGrafter"/>
</dbReference>
<proteinExistence type="inferred from homology"/>
<organism evidence="11 12">
    <name type="scientific">Penicillium frequentans</name>
    <dbReference type="NCBI Taxonomy" id="3151616"/>
    <lineage>
        <taxon>Eukaryota</taxon>
        <taxon>Fungi</taxon>
        <taxon>Dikarya</taxon>
        <taxon>Ascomycota</taxon>
        <taxon>Pezizomycotina</taxon>
        <taxon>Eurotiomycetes</taxon>
        <taxon>Eurotiomycetidae</taxon>
        <taxon>Eurotiales</taxon>
        <taxon>Aspergillaceae</taxon>
        <taxon>Penicillium</taxon>
    </lineage>
</organism>
<reference evidence="11 12" key="1">
    <citation type="journal article" date="2023" name="IMA Fungus">
        <title>Comparative genomic study of the Penicillium genus elucidates a diverse pangenome and 15 lateral gene transfer events.</title>
        <authorList>
            <person name="Petersen C."/>
            <person name="Sorensen T."/>
            <person name="Nielsen M.R."/>
            <person name="Sondergaard T.E."/>
            <person name="Sorensen J.L."/>
            <person name="Fitzpatrick D.A."/>
            <person name="Frisvad J.C."/>
            <person name="Nielsen K.L."/>
        </authorList>
    </citation>
    <scope>NUCLEOTIDE SEQUENCE [LARGE SCALE GENOMIC DNA]</scope>
    <source>
        <strain evidence="11 12">IBT 35679</strain>
    </source>
</reference>
<evidence type="ECO:0000256" key="6">
    <source>
        <dbReference type="ARBA" id="ARBA00022679"/>
    </source>
</evidence>
<evidence type="ECO:0000313" key="11">
    <source>
        <dbReference type="EMBL" id="KAJ5540746.1"/>
    </source>
</evidence>
<dbReference type="PANTHER" id="PTHR14456">
    <property type="entry name" value="INOSITOL POLYPHOSPHATE KINASE 1"/>
    <property type="match status" value="1"/>
</dbReference>
<evidence type="ECO:0000256" key="4">
    <source>
        <dbReference type="ARBA" id="ARBA00012023"/>
    </source>
</evidence>
<evidence type="ECO:0000256" key="9">
    <source>
        <dbReference type="ARBA" id="ARBA00022840"/>
    </source>
</evidence>
<evidence type="ECO:0000256" key="7">
    <source>
        <dbReference type="ARBA" id="ARBA00022741"/>
    </source>
</evidence>
<evidence type="ECO:0000256" key="1">
    <source>
        <dbReference type="ARBA" id="ARBA00001774"/>
    </source>
</evidence>
<comment type="catalytic activity">
    <reaction evidence="1 10">
        <text>1D-myo-inositol 1,3,4,5,6-pentakisphosphate + ATP = 1D-myo-inositol hexakisphosphate + ADP + H(+)</text>
        <dbReference type="Rhea" id="RHEA:20313"/>
        <dbReference type="ChEBI" id="CHEBI:15378"/>
        <dbReference type="ChEBI" id="CHEBI:30616"/>
        <dbReference type="ChEBI" id="CHEBI:57733"/>
        <dbReference type="ChEBI" id="CHEBI:58130"/>
        <dbReference type="ChEBI" id="CHEBI:456216"/>
        <dbReference type="EC" id="2.7.1.158"/>
    </reaction>
</comment>
<comment type="caution">
    <text evidence="11">The sequence shown here is derived from an EMBL/GenBank/DDBJ whole genome shotgun (WGS) entry which is preliminary data.</text>
</comment>
<evidence type="ECO:0000256" key="10">
    <source>
        <dbReference type="RuleBase" id="RU364126"/>
    </source>
</evidence>
<evidence type="ECO:0000256" key="3">
    <source>
        <dbReference type="ARBA" id="ARBA00008305"/>
    </source>
</evidence>
<dbReference type="GO" id="GO:0005634">
    <property type="term" value="C:nucleus"/>
    <property type="evidence" value="ECO:0007669"/>
    <property type="project" value="TreeGrafter"/>
</dbReference>
<dbReference type="AlphaFoldDB" id="A0AAD6CWJ7"/>
<name>A0AAD6CWJ7_9EURO</name>
<evidence type="ECO:0000256" key="2">
    <source>
        <dbReference type="ARBA" id="ARBA00003979"/>
    </source>
</evidence>
<dbReference type="GO" id="GO:0005524">
    <property type="term" value="F:ATP binding"/>
    <property type="evidence" value="ECO:0007669"/>
    <property type="project" value="UniProtKB-KW"/>
</dbReference>
<dbReference type="PANTHER" id="PTHR14456:SF2">
    <property type="entry name" value="INOSITOL-PENTAKISPHOSPHATE 2-KINASE"/>
    <property type="match status" value="1"/>
</dbReference>
<keyword evidence="7 10" id="KW-0547">Nucleotide-binding</keyword>
<evidence type="ECO:0000256" key="8">
    <source>
        <dbReference type="ARBA" id="ARBA00022777"/>
    </source>
</evidence>
<accession>A0AAD6CWJ7</accession>
<dbReference type="EMBL" id="JAQIZZ010000005">
    <property type="protein sequence ID" value="KAJ5540746.1"/>
    <property type="molecule type" value="Genomic_DNA"/>
</dbReference>
<dbReference type="GO" id="GO:0035299">
    <property type="term" value="F:inositol-1,3,4,5,6-pentakisphosphate 2-kinase activity"/>
    <property type="evidence" value="ECO:0007669"/>
    <property type="project" value="UniProtKB-EC"/>
</dbReference>
<keyword evidence="12" id="KW-1185">Reference proteome</keyword>
<evidence type="ECO:0000313" key="12">
    <source>
        <dbReference type="Proteomes" id="UP001220324"/>
    </source>
</evidence>
<comment type="similarity">
    <text evidence="3">Belongs to the IPK1 type 1 family.</text>
</comment>
<dbReference type="Proteomes" id="UP001220324">
    <property type="component" value="Unassembled WGS sequence"/>
</dbReference>
<dbReference type="InterPro" id="IPR009286">
    <property type="entry name" value="Ins_P5_2-kin"/>
</dbReference>
<dbReference type="EC" id="2.7.1.158" evidence="4 10"/>
<keyword evidence="8 10" id="KW-0418">Kinase</keyword>
<gene>
    <name evidence="11" type="ORF">N7494_005822</name>
</gene>
<comment type="function">
    <text evidence="10">Phosphorylates Ins(1,3,4,5,6)P5 at position 2 to form Ins(1,2,3,4,5,6)P6 (InsP6 or phytate).</text>
</comment>
<sequence length="343" mass="38267">MTNPSLLELPRGVQLVYLAEGGANVIYRFVAAPINSSLVVREPKRPVSPIMIDEPRLPVGFQGKLLRLRKKTAGDISYKEINRNFNTIVRPLFRPEELVDQSLILLPGDLIQRCNEQLVAIELNGQRPKKRHGGYLCADEPFGLLITDMTTFDTPDATLAELKPKWLTQSPSAPSKARRCRTCALRDMKNDDARSSGSKEQRSFCPLDLVSDCFEDVLRATTFIKGCIDQARLADILFHNPVLQTLRAQQTSWAKVGLHGPPPLSQKASLDMTLRDCTMFIKIPHDEKCPVEIRLGDLDLKTGAGGKSAYWRKIELQLLDGGWYSGSNSSQDHSDCALQDSTH</sequence>
<dbReference type="Pfam" id="PF06090">
    <property type="entry name" value="Ins_P5_2-kin"/>
    <property type="match status" value="2"/>
</dbReference>
<dbReference type="InterPro" id="IPR043001">
    <property type="entry name" value="IP5_2-K_N_lobe"/>
</dbReference>